<evidence type="ECO:0000256" key="2">
    <source>
        <dbReference type="ARBA" id="ARBA00044777"/>
    </source>
</evidence>
<dbReference type="KEGG" id="syn:slr1530"/>
<organism evidence="3 4">
    <name type="scientific">Synechocystis sp. (strain ATCC 27184 / PCC 6803 / Kazusa)</name>
    <dbReference type="NCBI Taxonomy" id="1111708"/>
    <lineage>
        <taxon>Bacteria</taxon>
        <taxon>Bacillati</taxon>
        <taxon>Cyanobacteriota</taxon>
        <taxon>Cyanophyceae</taxon>
        <taxon>Synechococcales</taxon>
        <taxon>Merismopediaceae</taxon>
        <taxon>Synechocystis</taxon>
    </lineage>
</organism>
<gene>
    <name evidence="3" type="ordered locus">slr1530</name>
</gene>
<dbReference type="EnsemblBacteria" id="BAA18304">
    <property type="protein sequence ID" value="BAA18304"/>
    <property type="gene ID" value="BAA18304"/>
</dbReference>
<keyword evidence="1" id="KW-0159">Chromosome partition</keyword>
<sequence>MTPSAASHAIDTLIEMAHQGEINPWDVSVIDVIDRFLQDLGILNSLDLNFQQQNLPRSGQAFLWASMLVRYKADSLHNLEQEPEEVLPEAELEEWPDGLIARLPRDLENRLRRRTAVPPLQRRRVTLAELIDQIEAIAVEIEKSEQKPKRVKRARPQSRREALQIITELAHQENLTELASQLEQFLQTRLPEILPDLPHRSWVDLDTLLHCWHHHLDPDKLPDKKDKVGVFWALLLLSSQSKVSLAQEEFYQDLQVQIIDDSEKNIQLTLDPETEVLNSA</sequence>
<keyword evidence="4" id="KW-1185">Reference proteome</keyword>
<dbReference type="PIR" id="S75845">
    <property type="entry name" value="S75845"/>
</dbReference>
<dbReference type="EMBL" id="BA000022">
    <property type="protein sequence ID" value="BAA18304.1"/>
    <property type="molecule type" value="Genomic_DNA"/>
</dbReference>
<dbReference type="Gene3D" id="1.10.10.580">
    <property type="entry name" value="Structural maintenance of chromosome 1. Chain E"/>
    <property type="match status" value="1"/>
</dbReference>
<evidence type="ECO:0000313" key="3">
    <source>
        <dbReference type="EMBL" id="BAA18304.1"/>
    </source>
</evidence>
<dbReference type="PANTHER" id="PTHR33969">
    <property type="entry name" value="SEGREGATION AND CONDENSATION PROTEIN A"/>
    <property type="match status" value="1"/>
</dbReference>
<dbReference type="eggNOG" id="COG1354">
    <property type="taxonomic scope" value="Bacteria"/>
</dbReference>
<dbReference type="PANTHER" id="PTHR33969:SF2">
    <property type="entry name" value="SEGREGATION AND CONDENSATION PROTEIN A"/>
    <property type="match status" value="1"/>
</dbReference>
<dbReference type="Proteomes" id="UP000001425">
    <property type="component" value="Chromosome"/>
</dbReference>
<evidence type="ECO:0000256" key="1">
    <source>
        <dbReference type="ARBA" id="ARBA00022829"/>
    </source>
</evidence>
<protein>
    <recommendedName>
        <fullName evidence="2">Segregation and condensation protein A</fullName>
    </recommendedName>
</protein>
<dbReference type="Pfam" id="PF02616">
    <property type="entry name" value="SMC_ScpA"/>
    <property type="match status" value="1"/>
</dbReference>
<proteinExistence type="predicted"/>
<accession>P74212</accession>
<reference evidence="3 4" key="2">
    <citation type="journal article" date="1996" name="DNA Res.">
        <title>Sequence analysis of the genome of the unicellular cyanobacterium Synechocystis sp. strain PCC6803. II. Sequence determination of the entire genome and assignment of potential protein-coding regions.</title>
        <authorList>
            <person name="Kaneko T."/>
            <person name="Sato S."/>
            <person name="Kotani H."/>
            <person name="Tanaka A."/>
            <person name="Asamizu E."/>
            <person name="Nakamura Y."/>
            <person name="Miyajima N."/>
            <person name="Hirosawa M."/>
            <person name="Sugiura M."/>
            <person name="Sasamoto S."/>
            <person name="Kimura T."/>
            <person name="Hosouchi T."/>
            <person name="Matsuno A."/>
            <person name="Muraki A."/>
            <person name="Nakazaki N."/>
            <person name="Naruo K."/>
            <person name="Okumura S."/>
            <person name="Shimpo S."/>
            <person name="Takeuchi C."/>
            <person name="Wada T."/>
            <person name="Watanabe A."/>
            <person name="Yamada M."/>
            <person name="Yasuda M."/>
            <person name="Tabata S."/>
        </authorList>
    </citation>
    <scope>NUCLEOTIDE SEQUENCE [LARGE SCALE GENOMIC DNA]</scope>
    <source>
        <strain evidence="4">ATCC 27184 / PCC 6803 / Kazusa</strain>
    </source>
</reference>
<dbReference type="STRING" id="1148.gene:10499180"/>
<dbReference type="AlphaFoldDB" id="P74212"/>
<dbReference type="IntAct" id="P74212">
    <property type="interactions" value="3"/>
</dbReference>
<dbReference type="InParanoid" id="P74212"/>
<dbReference type="GO" id="GO:0007059">
    <property type="term" value="P:chromosome segregation"/>
    <property type="evidence" value="ECO:0007669"/>
    <property type="project" value="UniProtKB-KW"/>
</dbReference>
<evidence type="ECO:0000313" key="4">
    <source>
        <dbReference type="Proteomes" id="UP000001425"/>
    </source>
</evidence>
<dbReference type="InterPro" id="IPR003768">
    <property type="entry name" value="ScpA"/>
</dbReference>
<reference evidence="3 4" key="1">
    <citation type="journal article" date="1995" name="DNA Res.">
        <title>Sequence analysis of the genome of the unicellular cyanobacterium Synechocystis sp. strain PCC6803. I. Sequence features in the 1 Mb region from map positions 64% to 92% of the genome.</title>
        <authorList>
            <person name="Kaneko T."/>
            <person name="Tanaka A."/>
            <person name="Sato S."/>
            <person name="Kotani H."/>
            <person name="Sazuka T."/>
            <person name="Miyajima N."/>
            <person name="Sugiura M."/>
            <person name="Tabata S."/>
        </authorList>
    </citation>
    <scope>NUCLEOTIDE SEQUENCE [LARGE SCALE GENOMIC DNA]</scope>
    <source>
        <strain evidence="4">ATCC 27184 / PCC 6803 / Kazusa</strain>
    </source>
</reference>
<dbReference type="InterPro" id="IPR023093">
    <property type="entry name" value="ScpA-like_C"/>
</dbReference>
<dbReference type="PaxDb" id="1148-1653390"/>
<name>P74212_SYNY3</name>